<feature type="transmembrane region" description="Helical" evidence="1">
    <location>
        <begin position="450"/>
        <end position="469"/>
    </location>
</feature>
<keyword evidence="2" id="KW-0813">Transport</keyword>
<keyword evidence="1" id="KW-0812">Transmembrane</keyword>
<dbReference type="Proteomes" id="UP000680638">
    <property type="component" value="Unassembled WGS sequence"/>
</dbReference>
<feature type="transmembrane region" description="Helical" evidence="1">
    <location>
        <begin position="209"/>
        <end position="226"/>
    </location>
</feature>
<feature type="transmembrane region" description="Helical" evidence="1">
    <location>
        <begin position="342"/>
        <end position="358"/>
    </location>
</feature>
<name>A0ABQ4M031_9BACL</name>
<feature type="transmembrane region" description="Helical" evidence="1">
    <location>
        <begin position="489"/>
        <end position="510"/>
    </location>
</feature>
<keyword evidence="1" id="KW-1133">Transmembrane helix</keyword>
<keyword evidence="2" id="KW-0762">Sugar transport</keyword>
<keyword evidence="3" id="KW-1185">Reference proteome</keyword>
<evidence type="ECO:0000313" key="2">
    <source>
        <dbReference type="EMBL" id="GIO68891.1"/>
    </source>
</evidence>
<evidence type="ECO:0000313" key="3">
    <source>
        <dbReference type="Proteomes" id="UP000680638"/>
    </source>
</evidence>
<keyword evidence="1" id="KW-0472">Membrane</keyword>
<feature type="transmembrane region" description="Helical" evidence="1">
    <location>
        <begin position="394"/>
        <end position="415"/>
    </location>
</feature>
<evidence type="ECO:0000256" key="1">
    <source>
        <dbReference type="SAM" id="Phobius"/>
    </source>
</evidence>
<sequence>MKRIAVIGSSGGNLYNLGGKDPDKLVGEIAAQCNSAGMELGAVQFIAASESMDTAKETTSAVLYGWNTEERRLAKRLEGTLKEVNEAAFELDADMAALIGSGQIDGLIVMSADPEGANGQAIRAAAEKSIPVVGTGGTSMALIGSKGAKVIAASGTTGTTNRTRAVSFITSLCKHWGMKYVPVLGSPDGYKQPAGNPWRRINLKGIMQSSLPGFIAMAIVLALSQIPALKGLSAVFDIMLKALPVVLAVIAAKQISDMDEVSIVAGVIAGTLSMNGGIIGGILGGIGAGLLVQFLFVKCVQWRFPMTTVNIVAGGFAGLVSGLIMYYLVAPFALQAGEFIKYLINLAISFNPIVAGVIGGLLIWPAILGGVYHAAILPIVLLEMEKTGNSFLGAIDMVGLVMVSAGITLANLVAPRDKGEAAVAAPGFLINMGFGTFVEAAYPFMFSNKWVFGGAIAAAGIGGGLVGVFQVRGTAYVPSFMGPLLSNNVVGFTISMAAALLLAFAVTLVANKTSRGRKTADRNLPAQQSVS</sequence>
<reference evidence="2 3" key="1">
    <citation type="submission" date="2021-03" db="EMBL/GenBank/DDBJ databases">
        <title>Antimicrobial resistance genes in bacteria isolated from Japanese honey, and their potential for conferring macrolide and lincosamide resistance in the American foulbrood pathogen Paenibacillus larvae.</title>
        <authorList>
            <person name="Okamoto M."/>
            <person name="Kumagai M."/>
            <person name="Kanamori H."/>
            <person name="Takamatsu D."/>
        </authorList>
    </citation>
    <scope>NUCLEOTIDE SEQUENCE [LARGE SCALE GENOMIC DNA]</scope>
    <source>
        <strain evidence="2 3">J21TS3</strain>
    </source>
</reference>
<proteinExistence type="predicted"/>
<gene>
    <name evidence="2" type="ORF">J21TS3_37120</name>
</gene>
<feature type="transmembrane region" description="Helical" evidence="1">
    <location>
        <begin position="421"/>
        <end position="438"/>
    </location>
</feature>
<accession>A0ABQ4M031</accession>
<feature type="transmembrane region" description="Helical" evidence="1">
    <location>
        <begin position="263"/>
        <end position="296"/>
    </location>
</feature>
<dbReference type="RefSeq" id="WP_246537072.1">
    <property type="nucleotide sequence ID" value="NZ_BORW01000023.1"/>
</dbReference>
<protein>
    <submittedName>
        <fullName evidence="2">PTS sugar transporter</fullName>
    </submittedName>
</protein>
<feature type="transmembrane region" description="Helical" evidence="1">
    <location>
        <begin position="308"/>
        <end position="330"/>
    </location>
</feature>
<dbReference type="EMBL" id="BORW01000023">
    <property type="protein sequence ID" value="GIO68891.1"/>
    <property type="molecule type" value="Genomic_DNA"/>
</dbReference>
<organism evidence="2 3">
    <name type="scientific">Paenibacillus cookii</name>
    <dbReference type="NCBI Taxonomy" id="157839"/>
    <lineage>
        <taxon>Bacteria</taxon>
        <taxon>Bacillati</taxon>
        <taxon>Bacillota</taxon>
        <taxon>Bacilli</taxon>
        <taxon>Bacillales</taxon>
        <taxon>Paenibacillaceae</taxon>
        <taxon>Paenibacillus</taxon>
    </lineage>
</organism>
<comment type="caution">
    <text evidence="2">The sequence shown here is derived from an EMBL/GenBank/DDBJ whole genome shotgun (WGS) entry which is preliminary data.</text>
</comment>